<sequence>MRRRNKCEIDDYAANLKRIRSIGLRVQCTKPFQRPSEPLMEKSAHHHVPSCSPVTVFAPRKTNRRSQSTINEKKIVAKASLRSSYSPICFFAPRLIIIHRIVSYSMAELKR</sequence>
<dbReference type="EMBL" id="CATQJA010000957">
    <property type="protein sequence ID" value="CAJ0565065.1"/>
    <property type="molecule type" value="Genomic_DNA"/>
</dbReference>
<gene>
    <name evidence="1" type="ORF">MSPICULIGERA_LOCUS3726</name>
</gene>
<evidence type="ECO:0000313" key="2">
    <source>
        <dbReference type="Proteomes" id="UP001177023"/>
    </source>
</evidence>
<proteinExistence type="predicted"/>
<name>A0AA36CAY5_9BILA</name>
<organism evidence="1 2">
    <name type="scientific">Mesorhabditis spiculigera</name>
    <dbReference type="NCBI Taxonomy" id="96644"/>
    <lineage>
        <taxon>Eukaryota</taxon>
        <taxon>Metazoa</taxon>
        <taxon>Ecdysozoa</taxon>
        <taxon>Nematoda</taxon>
        <taxon>Chromadorea</taxon>
        <taxon>Rhabditida</taxon>
        <taxon>Rhabditina</taxon>
        <taxon>Rhabditomorpha</taxon>
        <taxon>Rhabditoidea</taxon>
        <taxon>Rhabditidae</taxon>
        <taxon>Mesorhabditinae</taxon>
        <taxon>Mesorhabditis</taxon>
    </lineage>
</organism>
<feature type="non-terminal residue" evidence="1">
    <location>
        <position position="111"/>
    </location>
</feature>
<keyword evidence="2" id="KW-1185">Reference proteome</keyword>
<reference evidence="1" key="1">
    <citation type="submission" date="2023-06" db="EMBL/GenBank/DDBJ databases">
        <authorList>
            <person name="Delattre M."/>
        </authorList>
    </citation>
    <scope>NUCLEOTIDE SEQUENCE</scope>
    <source>
        <strain evidence="1">AF72</strain>
    </source>
</reference>
<dbReference type="AlphaFoldDB" id="A0AA36CAY5"/>
<comment type="caution">
    <text evidence="1">The sequence shown here is derived from an EMBL/GenBank/DDBJ whole genome shotgun (WGS) entry which is preliminary data.</text>
</comment>
<accession>A0AA36CAY5</accession>
<dbReference type="Proteomes" id="UP001177023">
    <property type="component" value="Unassembled WGS sequence"/>
</dbReference>
<protein>
    <submittedName>
        <fullName evidence="1">Uncharacterized protein</fullName>
    </submittedName>
</protein>
<evidence type="ECO:0000313" key="1">
    <source>
        <dbReference type="EMBL" id="CAJ0565065.1"/>
    </source>
</evidence>